<feature type="domain" description="Gfd2/YDR514C-like C-terminal" evidence="2">
    <location>
        <begin position="214"/>
        <end position="396"/>
    </location>
</feature>
<dbReference type="GeneID" id="91094731"/>
<evidence type="ECO:0000256" key="1">
    <source>
        <dbReference type="SAM" id="MobiDB-lite"/>
    </source>
</evidence>
<name>A0AAX4JX95_9TREE</name>
<evidence type="ECO:0000313" key="4">
    <source>
        <dbReference type="Proteomes" id="UP001355207"/>
    </source>
</evidence>
<sequence>MADATKYGNAIDFDVDLHSIYAAYLGLFESSNTDWWDKSWGGYFTTFNDFLGFGWEVMVVVDSNTGKPHIAVRREQIALFAKMIRTRFGESLPKDPPTTLPLNPVPTRSLSLRRLITIKDLASYKKLAQTLPAAELSYLRTRVRAGEVGVAEQLFYAGGSSGERDTGGVGVRDNGVGYTFACVKSTWWEKGGSPYGLIPGTGRTQGSSNAQNGKGLVLEVGVATLRCANLRAVNVWPPIPDENYRKSHYIVEEWVDKRANANPPNYPRAYAFGSSRFVAEKDLSKILDANVGALASQEGDSHANTLVLLTLGEPAPLPLPASSTLPSNILHLDVLALELNLLRRAQSQGVPGIPDRHVPLTSLGALLQTLQIPIAPFAPLGNAGNEAYYTLLAFQKLMMGETRLPELLFQQPESYMNGMNYPAYSPFPTSGSMHMQQYSPLPMPVMPAAGRSRRDSSGSGRRTEFAPPSFPSSPSSAYARRSSDQARPRPASMSNPPTASGMANMAGRPTTPDRQDTQQGGSAPNTVRPERKSMARSQTVFWDESSYANSPPPDHTSREKERRRESSNSSFKIPVRPNLTGNSSGSENHRGRSHHNSNSQLPPSALKSGMTPSGSSRSISWEGTTSGSNTNANGSRASSIHGLPISNSRGMINGNGTSNGGMRASGSSSTNLARGNSNLNNTITSGGGSHGSTGTGSSTKLSIDSSGENRKSNLKGSNNQQPPSLQHKSISSSEDEIQVNTNGKKSKDKGGKSKMKSDKSVKDIAGALARFWVG</sequence>
<feature type="compositionally biased region" description="Polar residues" evidence="1">
    <location>
        <begin position="610"/>
        <end position="638"/>
    </location>
</feature>
<dbReference type="PANTHER" id="PTHR28083:SF1">
    <property type="entry name" value="GOOD FOR FULL DBP5 ACTIVITY PROTEIN 2"/>
    <property type="match status" value="1"/>
</dbReference>
<keyword evidence="4" id="KW-1185">Reference proteome</keyword>
<dbReference type="EMBL" id="CP144102">
    <property type="protein sequence ID" value="WWC89143.1"/>
    <property type="molecule type" value="Genomic_DNA"/>
</dbReference>
<feature type="compositionally biased region" description="Polar residues" evidence="1">
    <location>
        <begin position="645"/>
        <end position="656"/>
    </location>
</feature>
<evidence type="ECO:0000313" key="3">
    <source>
        <dbReference type="EMBL" id="WWC89143.1"/>
    </source>
</evidence>
<dbReference type="InterPro" id="IPR048519">
    <property type="entry name" value="Gfd2/YDR514C-like_C"/>
</dbReference>
<dbReference type="GO" id="GO:0005634">
    <property type="term" value="C:nucleus"/>
    <property type="evidence" value="ECO:0007669"/>
    <property type="project" value="TreeGrafter"/>
</dbReference>
<proteinExistence type="predicted"/>
<organism evidence="3 4">
    <name type="scientific">Kwoniella dendrophila CBS 6074</name>
    <dbReference type="NCBI Taxonomy" id="1295534"/>
    <lineage>
        <taxon>Eukaryota</taxon>
        <taxon>Fungi</taxon>
        <taxon>Dikarya</taxon>
        <taxon>Basidiomycota</taxon>
        <taxon>Agaricomycotina</taxon>
        <taxon>Tremellomycetes</taxon>
        <taxon>Tremellales</taxon>
        <taxon>Cryptococcaceae</taxon>
        <taxon>Kwoniella</taxon>
    </lineage>
</organism>
<feature type="compositionally biased region" description="Basic and acidic residues" evidence="1">
    <location>
        <begin position="555"/>
        <end position="566"/>
    </location>
</feature>
<protein>
    <recommendedName>
        <fullName evidence="2">Gfd2/YDR514C-like C-terminal domain-containing protein</fullName>
    </recommendedName>
</protein>
<reference evidence="3 4" key="1">
    <citation type="submission" date="2024-01" db="EMBL/GenBank/DDBJ databases">
        <title>Comparative genomics of Cryptococcus and Kwoniella reveals pathogenesis evolution and contrasting modes of karyotype evolution via chromosome fusion or intercentromeric recombination.</title>
        <authorList>
            <person name="Coelho M.A."/>
            <person name="David-Palma M."/>
            <person name="Shea T."/>
            <person name="Bowers K."/>
            <person name="McGinley-Smith S."/>
            <person name="Mohammad A.W."/>
            <person name="Gnirke A."/>
            <person name="Yurkov A.M."/>
            <person name="Nowrousian M."/>
            <person name="Sun S."/>
            <person name="Cuomo C.A."/>
            <person name="Heitman J."/>
        </authorList>
    </citation>
    <scope>NUCLEOTIDE SEQUENCE [LARGE SCALE GENOMIC DNA]</scope>
    <source>
        <strain evidence="3 4">CBS 6074</strain>
    </source>
</reference>
<feature type="compositionally biased region" description="Polar residues" evidence="1">
    <location>
        <begin position="714"/>
        <end position="742"/>
    </location>
</feature>
<accession>A0AAX4JX95</accession>
<feature type="region of interest" description="Disordered" evidence="1">
    <location>
        <begin position="435"/>
        <end position="763"/>
    </location>
</feature>
<dbReference type="InterPro" id="IPR040151">
    <property type="entry name" value="Gfd2/YDR514C-like"/>
</dbReference>
<dbReference type="PANTHER" id="PTHR28083">
    <property type="entry name" value="GOOD FOR FULL DBP5 ACTIVITY PROTEIN 2"/>
    <property type="match status" value="1"/>
</dbReference>
<dbReference type="Proteomes" id="UP001355207">
    <property type="component" value="Chromosome 5"/>
</dbReference>
<feature type="compositionally biased region" description="Polar residues" evidence="1">
    <location>
        <begin position="665"/>
        <end position="681"/>
    </location>
</feature>
<dbReference type="AlphaFoldDB" id="A0AAX4JX95"/>
<gene>
    <name evidence="3" type="ORF">L201_004061</name>
</gene>
<dbReference type="RefSeq" id="XP_066075906.1">
    <property type="nucleotide sequence ID" value="XM_066219809.1"/>
</dbReference>
<evidence type="ECO:0000259" key="2">
    <source>
        <dbReference type="Pfam" id="PF21762"/>
    </source>
</evidence>
<feature type="compositionally biased region" description="Gly residues" evidence="1">
    <location>
        <begin position="685"/>
        <end position="694"/>
    </location>
</feature>
<feature type="compositionally biased region" description="Basic and acidic residues" evidence="1">
    <location>
        <begin position="748"/>
        <end position="762"/>
    </location>
</feature>
<dbReference type="Pfam" id="PF21762">
    <property type="entry name" value="DEDDh_C"/>
    <property type="match status" value="1"/>
</dbReference>
<feature type="compositionally biased region" description="Basic and acidic residues" evidence="1">
    <location>
        <begin position="452"/>
        <end position="464"/>
    </location>
</feature>